<dbReference type="Gene3D" id="1.10.4100.10">
    <property type="entry name" value="2-methylcitrate dehydratase PrpD"/>
    <property type="match status" value="1"/>
</dbReference>
<dbReference type="PANTHER" id="PTHR16943">
    <property type="entry name" value="2-METHYLCITRATE DEHYDRATASE-RELATED"/>
    <property type="match status" value="1"/>
</dbReference>
<comment type="similarity">
    <text evidence="1">Belongs to the PrpD family.</text>
</comment>
<reference evidence="5" key="1">
    <citation type="submission" date="2016-09" db="EMBL/GenBank/DDBJ databases">
        <authorList>
            <person name="Wan X."/>
            <person name="Hou S."/>
        </authorList>
    </citation>
    <scope>NUCLEOTIDE SEQUENCE [LARGE SCALE GENOMIC DNA]</scope>
    <source>
        <strain evidence="5">KH87</strain>
    </source>
</reference>
<name>A0A1E7Q7S2_9GAMM</name>
<dbReference type="InterPro" id="IPR036148">
    <property type="entry name" value="MmgE/PrpD_sf"/>
</dbReference>
<dbReference type="InterPro" id="IPR045337">
    <property type="entry name" value="MmgE_PrpD_C"/>
</dbReference>
<dbReference type="InterPro" id="IPR042188">
    <property type="entry name" value="MmgE/PrpD_sf_2"/>
</dbReference>
<evidence type="ECO:0000259" key="3">
    <source>
        <dbReference type="Pfam" id="PF19305"/>
    </source>
</evidence>
<organism evidence="4 5">
    <name type="scientific">Rheinheimera salexigens</name>
    <dbReference type="NCBI Taxonomy" id="1628148"/>
    <lineage>
        <taxon>Bacteria</taxon>
        <taxon>Pseudomonadati</taxon>
        <taxon>Pseudomonadota</taxon>
        <taxon>Gammaproteobacteria</taxon>
        <taxon>Chromatiales</taxon>
        <taxon>Chromatiaceae</taxon>
        <taxon>Rheinheimera</taxon>
    </lineage>
</organism>
<accession>A0A1E7Q7S2</accession>
<dbReference type="Proteomes" id="UP000242258">
    <property type="component" value="Unassembled WGS sequence"/>
</dbReference>
<dbReference type="AlphaFoldDB" id="A0A1E7Q7S2"/>
<dbReference type="PANTHER" id="PTHR16943:SF8">
    <property type="entry name" value="2-METHYLCITRATE DEHYDRATASE"/>
    <property type="match status" value="1"/>
</dbReference>
<dbReference type="OrthoDB" id="9797528at2"/>
<evidence type="ECO:0000259" key="2">
    <source>
        <dbReference type="Pfam" id="PF03972"/>
    </source>
</evidence>
<proteinExistence type="inferred from homology"/>
<dbReference type="EMBL" id="MKEK01000001">
    <property type="protein sequence ID" value="OEY70160.1"/>
    <property type="molecule type" value="Genomic_DNA"/>
</dbReference>
<feature type="domain" description="MmgE/PrpD N-terminal" evidence="2">
    <location>
        <begin position="7"/>
        <end position="243"/>
    </location>
</feature>
<dbReference type="RefSeq" id="WP_070049714.1">
    <property type="nucleotide sequence ID" value="NZ_CBCSDO010000010.1"/>
</dbReference>
<dbReference type="SUPFAM" id="SSF103378">
    <property type="entry name" value="2-methylcitrate dehydratase PrpD"/>
    <property type="match status" value="1"/>
</dbReference>
<dbReference type="InterPro" id="IPR042183">
    <property type="entry name" value="MmgE/PrpD_sf_1"/>
</dbReference>
<sequence>MTAIKALLQHIETVRYADLPPQTIAAAKTFIFDSIAVGISGSRVPTVSQVKQAASNWGDAKQAQVWATGEWLPAGNAALVNGFQIHNQEWDAVHEKAVVHPMATILSALTSYAQQHNLSGEQLILGIVVAVDVATCIGSAVTSGLKFFRPSMCGALGVTAGICAMQQFKGDVLANAMGISYSQLSGTMQAHVEGSGMLAMQIGINARSAMHAVDLAQAGFSGPKDILEGPFGYFRLFEDTHDIDLFYQRLGKQFQIERVSHKPFPTGRAGHGCIDGLLTLQQQHGFSSEQIQHIHVLAPPLIMRLVGRPLKANMDSSYAKLCQGYIAAIALQNGDVGVEDFSAQALTNPDTLALAAKVSMQLNDCQDPNALAPVRVEVTLTDGRFLHIDLPAVLGHPDRPLSKEQQVKKFWAACRSAIYPFSDDAISKLINAIDELEQISNINNLVQLMIYTESRGIL</sequence>
<dbReference type="Gene3D" id="3.30.1330.120">
    <property type="entry name" value="2-methylcitrate dehydratase PrpD"/>
    <property type="match status" value="1"/>
</dbReference>
<evidence type="ECO:0000256" key="1">
    <source>
        <dbReference type="ARBA" id="ARBA00006174"/>
    </source>
</evidence>
<comment type="caution">
    <text evidence="4">The sequence shown here is derived from an EMBL/GenBank/DDBJ whole genome shotgun (WGS) entry which is preliminary data.</text>
</comment>
<evidence type="ECO:0000313" key="5">
    <source>
        <dbReference type="Proteomes" id="UP000242258"/>
    </source>
</evidence>
<evidence type="ECO:0000313" key="4">
    <source>
        <dbReference type="EMBL" id="OEY70160.1"/>
    </source>
</evidence>
<dbReference type="InterPro" id="IPR045336">
    <property type="entry name" value="MmgE_PrpD_N"/>
</dbReference>
<dbReference type="Pfam" id="PF03972">
    <property type="entry name" value="MmgE_PrpD_N"/>
    <property type="match status" value="1"/>
</dbReference>
<dbReference type="STRING" id="1628148.BI198_11740"/>
<dbReference type="GO" id="GO:0016829">
    <property type="term" value="F:lyase activity"/>
    <property type="evidence" value="ECO:0007669"/>
    <property type="project" value="InterPro"/>
</dbReference>
<dbReference type="Pfam" id="PF19305">
    <property type="entry name" value="MmgE_PrpD_C"/>
    <property type="match status" value="1"/>
</dbReference>
<keyword evidence="5" id="KW-1185">Reference proteome</keyword>
<dbReference type="InterPro" id="IPR005656">
    <property type="entry name" value="MmgE_PrpD"/>
</dbReference>
<protein>
    <submittedName>
        <fullName evidence="4">2-methylcitrate dehydratase</fullName>
    </submittedName>
</protein>
<feature type="domain" description="MmgE/PrpD C-terminal" evidence="3">
    <location>
        <begin position="264"/>
        <end position="418"/>
    </location>
</feature>
<gene>
    <name evidence="4" type="ORF">BI198_11740</name>
</gene>